<evidence type="ECO:0000313" key="7">
    <source>
        <dbReference type="EMBL" id="MBP1937248.1"/>
    </source>
</evidence>
<organism evidence="7 8">
    <name type="scientific">Paenibacillus sediminis</name>
    <dbReference type="NCBI Taxonomy" id="664909"/>
    <lineage>
        <taxon>Bacteria</taxon>
        <taxon>Bacillati</taxon>
        <taxon>Bacillota</taxon>
        <taxon>Bacilli</taxon>
        <taxon>Bacillales</taxon>
        <taxon>Paenibacillaceae</taxon>
        <taxon>Paenibacillus</taxon>
    </lineage>
</organism>
<dbReference type="CDD" id="cd00038">
    <property type="entry name" value="CAP_ED"/>
    <property type="match status" value="1"/>
</dbReference>
<evidence type="ECO:0000313" key="8">
    <source>
        <dbReference type="Proteomes" id="UP001519273"/>
    </source>
</evidence>
<feature type="domain" description="Cyclic nucleotide-binding" evidence="5">
    <location>
        <begin position="21"/>
        <end position="84"/>
    </location>
</feature>
<evidence type="ECO:0000259" key="6">
    <source>
        <dbReference type="PROSITE" id="PS51063"/>
    </source>
</evidence>
<keyword evidence="2" id="KW-0238">DNA-binding</keyword>
<feature type="domain" description="HTH crp-type" evidence="6">
    <location>
        <begin position="146"/>
        <end position="219"/>
    </location>
</feature>
<dbReference type="SUPFAM" id="SSF46785">
    <property type="entry name" value="Winged helix' DNA-binding domain"/>
    <property type="match status" value="1"/>
</dbReference>
<dbReference type="InterPro" id="IPR000595">
    <property type="entry name" value="cNMP-bd_dom"/>
</dbReference>
<reference evidence="7 8" key="1">
    <citation type="submission" date="2021-03" db="EMBL/GenBank/DDBJ databases">
        <title>Genomic Encyclopedia of Type Strains, Phase IV (KMG-IV): sequencing the most valuable type-strain genomes for metagenomic binning, comparative biology and taxonomic classification.</title>
        <authorList>
            <person name="Goeker M."/>
        </authorList>
    </citation>
    <scope>NUCLEOTIDE SEQUENCE [LARGE SCALE GENOMIC DNA]</scope>
    <source>
        <strain evidence="7 8">DSM 23491</strain>
    </source>
</reference>
<dbReference type="Proteomes" id="UP001519273">
    <property type="component" value="Unassembled WGS sequence"/>
</dbReference>
<evidence type="ECO:0000259" key="5">
    <source>
        <dbReference type="PROSITE" id="PS50042"/>
    </source>
</evidence>
<proteinExistence type="predicted"/>
<dbReference type="Gene3D" id="1.10.10.10">
    <property type="entry name" value="Winged helix-like DNA-binding domain superfamily/Winged helix DNA-binding domain"/>
    <property type="match status" value="1"/>
</dbReference>
<evidence type="ECO:0000256" key="3">
    <source>
        <dbReference type="ARBA" id="ARBA00023159"/>
    </source>
</evidence>
<dbReference type="Pfam" id="PF00027">
    <property type="entry name" value="cNMP_binding"/>
    <property type="match status" value="1"/>
</dbReference>
<dbReference type="InterPro" id="IPR014710">
    <property type="entry name" value="RmlC-like_jellyroll"/>
</dbReference>
<dbReference type="SMART" id="SM00419">
    <property type="entry name" value="HTH_CRP"/>
    <property type="match status" value="1"/>
</dbReference>
<dbReference type="InterPro" id="IPR036388">
    <property type="entry name" value="WH-like_DNA-bd_sf"/>
</dbReference>
<evidence type="ECO:0000256" key="1">
    <source>
        <dbReference type="ARBA" id="ARBA00023015"/>
    </source>
</evidence>
<dbReference type="InterPro" id="IPR018490">
    <property type="entry name" value="cNMP-bd_dom_sf"/>
</dbReference>
<dbReference type="InterPro" id="IPR036390">
    <property type="entry name" value="WH_DNA-bd_sf"/>
</dbReference>
<dbReference type="SMART" id="SM00100">
    <property type="entry name" value="cNMP"/>
    <property type="match status" value="1"/>
</dbReference>
<dbReference type="EMBL" id="JAGGKP010000004">
    <property type="protein sequence ID" value="MBP1937248.1"/>
    <property type="molecule type" value="Genomic_DNA"/>
</dbReference>
<dbReference type="Pfam" id="PF13545">
    <property type="entry name" value="HTH_Crp_2"/>
    <property type="match status" value="1"/>
</dbReference>
<sequence>MDIDARRMDSEVNTFFTEGNFNKLQSIMYYRHVSAGSNLFWEGDEAGKLYYIRSGRVKLKKSTDEGRDFILSICRQGDLIGEYGGWGPLHFTYSAEVIENAEIGIIQEKDLEVLLYQHGDLALEFTKWLGLMHRTTQSKFRDLMLYGKPGALASTLIRMSNTYGVQCEDGIRLDIKLTNTDFADLIGATRESVNRMLNDLKTSGTLDTVQGKIVIRRLEDLRCICNCPKFPSCPKEICRI</sequence>
<comment type="caution">
    <text evidence="7">The sequence shown here is derived from an EMBL/GenBank/DDBJ whole genome shotgun (WGS) entry which is preliminary data.</text>
</comment>
<gene>
    <name evidence="7" type="ORF">J2Z20_002141</name>
</gene>
<dbReference type="InterPro" id="IPR012318">
    <property type="entry name" value="HTH_CRP"/>
</dbReference>
<evidence type="ECO:0000256" key="2">
    <source>
        <dbReference type="ARBA" id="ARBA00023125"/>
    </source>
</evidence>
<accession>A0ABS4H3Y0</accession>
<protein>
    <submittedName>
        <fullName evidence="7">CRP/FNR family transcriptional regulator</fullName>
    </submittedName>
</protein>
<keyword evidence="3" id="KW-0010">Activator</keyword>
<dbReference type="PANTHER" id="PTHR24567:SF74">
    <property type="entry name" value="HTH-TYPE TRANSCRIPTIONAL REGULATOR ARCR"/>
    <property type="match status" value="1"/>
</dbReference>
<keyword evidence="8" id="KW-1185">Reference proteome</keyword>
<dbReference type="SUPFAM" id="SSF51206">
    <property type="entry name" value="cAMP-binding domain-like"/>
    <property type="match status" value="1"/>
</dbReference>
<dbReference type="PRINTS" id="PR00034">
    <property type="entry name" value="HTHCRP"/>
</dbReference>
<dbReference type="PANTHER" id="PTHR24567">
    <property type="entry name" value="CRP FAMILY TRANSCRIPTIONAL REGULATORY PROTEIN"/>
    <property type="match status" value="1"/>
</dbReference>
<dbReference type="PROSITE" id="PS51063">
    <property type="entry name" value="HTH_CRP_2"/>
    <property type="match status" value="1"/>
</dbReference>
<keyword evidence="4" id="KW-0804">Transcription</keyword>
<dbReference type="Gene3D" id="2.60.120.10">
    <property type="entry name" value="Jelly Rolls"/>
    <property type="match status" value="1"/>
</dbReference>
<dbReference type="PROSITE" id="PS50042">
    <property type="entry name" value="CNMP_BINDING_3"/>
    <property type="match status" value="1"/>
</dbReference>
<name>A0ABS4H3Y0_9BACL</name>
<keyword evidence="1" id="KW-0805">Transcription regulation</keyword>
<evidence type="ECO:0000256" key="4">
    <source>
        <dbReference type="ARBA" id="ARBA00023163"/>
    </source>
</evidence>
<dbReference type="RefSeq" id="WP_209849289.1">
    <property type="nucleotide sequence ID" value="NZ_CBCRVE010000008.1"/>
</dbReference>
<dbReference type="InterPro" id="IPR050397">
    <property type="entry name" value="Env_Response_Regulators"/>
</dbReference>